<evidence type="ECO:0000313" key="7">
    <source>
        <dbReference type="Proteomes" id="UP000294823"/>
    </source>
</evidence>
<dbReference type="InterPro" id="IPR035906">
    <property type="entry name" value="MetI-like_sf"/>
</dbReference>
<evidence type="ECO:0000313" key="6">
    <source>
        <dbReference type="EMBL" id="TDA80714.1"/>
    </source>
</evidence>
<dbReference type="SUPFAM" id="SSF161098">
    <property type="entry name" value="MetI-like"/>
    <property type="match status" value="1"/>
</dbReference>
<evidence type="ECO:0000256" key="2">
    <source>
        <dbReference type="ARBA" id="ARBA00022692"/>
    </source>
</evidence>
<proteinExistence type="predicted"/>
<reference evidence="6 7" key="1">
    <citation type="submission" date="2019-03" db="EMBL/GenBank/DDBJ databases">
        <title>Halomonas marinisediminis sp. nov., a moderately halophilic bacterium isolated from the Bohai Gulf.</title>
        <authorList>
            <person name="Ji X."/>
        </authorList>
    </citation>
    <scope>NUCLEOTIDE SEQUENCE [LARGE SCALE GENOMIC DNA]</scope>
    <source>
        <strain evidence="6 7">204</strain>
    </source>
</reference>
<dbReference type="Gene3D" id="1.10.3720.10">
    <property type="entry name" value="MetI-like"/>
    <property type="match status" value="1"/>
</dbReference>
<evidence type="ECO:0000256" key="4">
    <source>
        <dbReference type="ARBA" id="ARBA00023136"/>
    </source>
</evidence>
<evidence type="ECO:0000256" key="1">
    <source>
        <dbReference type="ARBA" id="ARBA00004141"/>
    </source>
</evidence>
<evidence type="ECO:0000256" key="5">
    <source>
        <dbReference type="SAM" id="Phobius"/>
    </source>
</evidence>
<keyword evidence="3 5" id="KW-1133">Transmembrane helix</keyword>
<sequence length="88" mass="10138">LPMALTVVFSFFERTMFWMEPGFTLFSYNNFFFSARLENFLVSMKYSALAVIICFVLGFPVAVFIRRSIPQVAQHRVILLSILPCMAS</sequence>
<comment type="caution">
    <text evidence="6">The sequence shown here is derived from an EMBL/GenBank/DDBJ whole genome shotgun (WGS) entry which is preliminary data.</text>
</comment>
<feature type="non-terminal residue" evidence="6">
    <location>
        <position position="88"/>
    </location>
</feature>
<comment type="subcellular location">
    <subcellularLocation>
        <location evidence="1">Membrane</location>
        <topology evidence="1">Multi-pass membrane protein</topology>
    </subcellularLocation>
</comment>
<dbReference type="RefSeq" id="WP_205742094.1">
    <property type="nucleotide sequence ID" value="NZ_SLTR01000540.1"/>
</dbReference>
<feature type="non-terminal residue" evidence="6">
    <location>
        <position position="1"/>
    </location>
</feature>
<keyword evidence="4 5" id="KW-0472">Membrane</keyword>
<organism evidence="6 7">
    <name type="scientific">Halomonas marinisediminis</name>
    <dbReference type="NCBI Taxonomy" id="2546095"/>
    <lineage>
        <taxon>Bacteria</taxon>
        <taxon>Pseudomonadati</taxon>
        <taxon>Pseudomonadota</taxon>
        <taxon>Gammaproteobacteria</taxon>
        <taxon>Oceanospirillales</taxon>
        <taxon>Halomonadaceae</taxon>
        <taxon>Halomonas</taxon>
    </lineage>
</organism>
<name>A0ABY2D2H1_9GAMM</name>
<gene>
    <name evidence="6" type="ORF">E0702_17715</name>
</gene>
<protein>
    <submittedName>
        <fullName evidence="6">ABC transporter permease</fullName>
    </submittedName>
</protein>
<dbReference type="EMBL" id="SLTR01000540">
    <property type="protein sequence ID" value="TDA80714.1"/>
    <property type="molecule type" value="Genomic_DNA"/>
</dbReference>
<keyword evidence="2 5" id="KW-0812">Transmembrane</keyword>
<dbReference type="Proteomes" id="UP000294823">
    <property type="component" value="Unassembled WGS sequence"/>
</dbReference>
<evidence type="ECO:0000256" key="3">
    <source>
        <dbReference type="ARBA" id="ARBA00022989"/>
    </source>
</evidence>
<feature type="transmembrane region" description="Helical" evidence="5">
    <location>
        <begin position="46"/>
        <end position="65"/>
    </location>
</feature>
<accession>A0ABY2D2H1</accession>
<keyword evidence="7" id="KW-1185">Reference proteome</keyword>